<sequence length="200" mass="22416">MTTIATAVLLRPFVPRSRLTLLGLALRSSTPLPPPPLRGRLALPRRQHTLPTTNPHNPTTHNPALVEDDAPLPYPPPIPTYTPTPPPTGVRLILRRIRESFQFVGRFKKTLLELFFWMICGSLALELRWLRRDKEEFEETMGVRGRKLEAEIRALSEDRSGREEVEQAVQAAPAAVPKAVDAVAEPSATGPPRPKRMVIY</sequence>
<reference evidence="2" key="1">
    <citation type="submission" date="2020-05" db="EMBL/GenBank/DDBJ databases">
        <title>Phylogenomic resolution of chytrid fungi.</title>
        <authorList>
            <person name="Stajich J.E."/>
            <person name="Amses K."/>
            <person name="Simmons R."/>
            <person name="Seto K."/>
            <person name="Myers J."/>
            <person name="Bonds A."/>
            <person name="Quandt C.A."/>
            <person name="Barry K."/>
            <person name="Liu P."/>
            <person name="Grigoriev I."/>
            <person name="Longcore J.E."/>
            <person name="James T.Y."/>
        </authorList>
    </citation>
    <scope>NUCLEOTIDE SEQUENCE</scope>
    <source>
        <strain evidence="2">JEL0379</strain>
    </source>
</reference>
<proteinExistence type="predicted"/>
<comment type="caution">
    <text evidence="2">The sequence shown here is derived from an EMBL/GenBank/DDBJ whole genome shotgun (WGS) entry which is preliminary data.</text>
</comment>
<keyword evidence="3" id="KW-1185">Reference proteome</keyword>
<evidence type="ECO:0000256" key="1">
    <source>
        <dbReference type="SAM" id="MobiDB-lite"/>
    </source>
</evidence>
<organism evidence="2 3">
    <name type="scientific">Geranomyces variabilis</name>
    <dbReference type="NCBI Taxonomy" id="109894"/>
    <lineage>
        <taxon>Eukaryota</taxon>
        <taxon>Fungi</taxon>
        <taxon>Fungi incertae sedis</taxon>
        <taxon>Chytridiomycota</taxon>
        <taxon>Chytridiomycota incertae sedis</taxon>
        <taxon>Chytridiomycetes</taxon>
        <taxon>Spizellomycetales</taxon>
        <taxon>Powellomycetaceae</taxon>
        <taxon>Geranomyces</taxon>
    </lineage>
</organism>
<name>A0AAD5TPA8_9FUNG</name>
<gene>
    <name evidence="2" type="ORF">HDU87_007385</name>
</gene>
<feature type="region of interest" description="Disordered" evidence="1">
    <location>
        <begin position="48"/>
        <end position="69"/>
    </location>
</feature>
<accession>A0AAD5TPA8</accession>
<dbReference type="Proteomes" id="UP001212152">
    <property type="component" value="Unassembled WGS sequence"/>
</dbReference>
<protein>
    <submittedName>
        <fullName evidence="2">Uncharacterized protein</fullName>
    </submittedName>
</protein>
<evidence type="ECO:0000313" key="3">
    <source>
        <dbReference type="Proteomes" id="UP001212152"/>
    </source>
</evidence>
<feature type="compositionally biased region" description="Low complexity" evidence="1">
    <location>
        <begin position="49"/>
        <end position="63"/>
    </location>
</feature>
<evidence type="ECO:0000313" key="2">
    <source>
        <dbReference type="EMBL" id="KAJ3182963.1"/>
    </source>
</evidence>
<dbReference type="AlphaFoldDB" id="A0AAD5TPA8"/>
<dbReference type="EMBL" id="JADGJQ010000007">
    <property type="protein sequence ID" value="KAJ3182963.1"/>
    <property type="molecule type" value="Genomic_DNA"/>
</dbReference>